<name>A0A811PCB1_9POAL</name>
<comment type="caution">
    <text evidence="2">The sequence shown here is derived from an EMBL/GenBank/DDBJ whole genome shotgun (WGS) entry which is preliminary data.</text>
</comment>
<keyword evidence="1" id="KW-0732">Signal</keyword>
<feature type="signal peptide" evidence="1">
    <location>
        <begin position="1"/>
        <end position="28"/>
    </location>
</feature>
<protein>
    <submittedName>
        <fullName evidence="2">Uncharacterized protein</fullName>
    </submittedName>
</protein>
<organism evidence="2 3">
    <name type="scientific">Miscanthus lutarioriparius</name>
    <dbReference type="NCBI Taxonomy" id="422564"/>
    <lineage>
        <taxon>Eukaryota</taxon>
        <taxon>Viridiplantae</taxon>
        <taxon>Streptophyta</taxon>
        <taxon>Embryophyta</taxon>
        <taxon>Tracheophyta</taxon>
        <taxon>Spermatophyta</taxon>
        <taxon>Magnoliopsida</taxon>
        <taxon>Liliopsida</taxon>
        <taxon>Poales</taxon>
        <taxon>Poaceae</taxon>
        <taxon>PACMAD clade</taxon>
        <taxon>Panicoideae</taxon>
        <taxon>Andropogonodae</taxon>
        <taxon>Andropogoneae</taxon>
        <taxon>Saccharinae</taxon>
        <taxon>Miscanthus</taxon>
    </lineage>
</organism>
<proteinExistence type="predicted"/>
<dbReference type="EMBL" id="CAJGYO010000007">
    <property type="protein sequence ID" value="CAD6241505.1"/>
    <property type="molecule type" value="Genomic_DNA"/>
</dbReference>
<gene>
    <name evidence="2" type="ORF">NCGR_LOCUS27253</name>
</gene>
<evidence type="ECO:0000313" key="3">
    <source>
        <dbReference type="Proteomes" id="UP000604825"/>
    </source>
</evidence>
<dbReference type="OrthoDB" id="742600at2759"/>
<accession>A0A811PCB1</accession>
<dbReference type="AlphaFoldDB" id="A0A811PCB1"/>
<dbReference type="PANTHER" id="PTHR34537">
    <property type="entry name" value="OS08G0459300 PROTEIN"/>
    <property type="match status" value="1"/>
</dbReference>
<evidence type="ECO:0000313" key="2">
    <source>
        <dbReference type="EMBL" id="CAD6241505.1"/>
    </source>
</evidence>
<reference evidence="2" key="1">
    <citation type="submission" date="2020-10" db="EMBL/GenBank/DDBJ databases">
        <authorList>
            <person name="Han B."/>
            <person name="Lu T."/>
            <person name="Zhao Q."/>
            <person name="Huang X."/>
            <person name="Zhao Y."/>
        </authorList>
    </citation>
    <scope>NUCLEOTIDE SEQUENCE</scope>
</reference>
<dbReference type="PANTHER" id="PTHR34537:SF2">
    <property type="entry name" value="FERREDOXIN-LIKE PROTEIN"/>
    <property type="match status" value="1"/>
</dbReference>
<feature type="chain" id="PRO_5032607201" evidence="1">
    <location>
        <begin position="29"/>
        <end position="279"/>
    </location>
</feature>
<evidence type="ECO:0000256" key="1">
    <source>
        <dbReference type="SAM" id="SignalP"/>
    </source>
</evidence>
<dbReference type="Proteomes" id="UP000604825">
    <property type="component" value="Unassembled WGS sequence"/>
</dbReference>
<keyword evidence="3" id="KW-1185">Reference proteome</keyword>
<sequence length="279" mass="29097">MRRICISNSKLVFLLLLCARMLPAGVSSAKIHGKINQYRISEALGVLKLICQCLCLLKLMAMAVVAGNPANDLVALINGKRAASKLPALRNSRGLGCMALQYISECMAAAACSSGNTVACQPPEAHITEVYAANCGVELPTVDVISGRLVGCHRDRDGPEDAVQAVLASANGNSTNATATATEAAALAVIRGKEHTQVGAGFDRAHRRGPFFWCLLFSSGSANSTFLLEAGGKGIDQTHGCFSAPDRPSCNAAPPRPGQLMFTIAVAAAAALLFRCLVS</sequence>